<accession>D1ARG8</accession>
<keyword evidence="2" id="KW-0808">Transferase</keyword>
<keyword evidence="1 4" id="KW-0489">Methyltransferase</keyword>
<organism evidence="4 5">
    <name type="scientific">Sebaldella termitidis (strain ATCC 33386 / NCTC 11300)</name>
    <dbReference type="NCBI Taxonomy" id="526218"/>
    <lineage>
        <taxon>Bacteria</taxon>
        <taxon>Fusobacteriati</taxon>
        <taxon>Fusobacteriota</taxon>
        <taxon>Fusobacteriia</taxon>
        <taxon>Fusobacteriales</taxon>
        <taxon>Leptotrichiaceae</taxon>
        <taxon>Sebaldella</taxon>
    </lineage>
</organism>
<dbReference type="InterPro" id="IPR029063">
    <property type="entry name" value="SAM-dependent_MTases_sf"/>
</dbReference>
<dbReference type="HOGENOM" id="CLU_018398_7_2_0"/>
<evidence type="ECO:0000313" key="4">
    <source>
        <dbReference type="EMBL" id="ACZ10454.1"/>
    </source>
</evidence>
<dbReference type="InterPro" id="IPR007848">
    <property type="entry name" value="Small_mtfrase_dom"/>
</dbReference>
<evidence type="ECO:0000256" key="2">
    <source>
        <dbReference type="ARBA" id="ARBA00022679"/>
    </source>
</evidence>
<dbReference type="PANTHER" id="PTHR47816:SF4">
    <property type="entry name" value="RIBOSOMAL RNA SMALL SUBUNIT METHYLTRANSFERASE C"/>
    <property type="match status" value="1"/>
</dbReference>
<dbReference type="eggNOG" id="COG2813">
    <property type="taxonomic scope" value="Bacteria"/>
</dbReference>
<reference evidence="5" key="1">
    <citation type="submission" date="2009-09" db="EMBL/GenBank/DDBJ databases">
        <title>The complete chromosome of Sebaldella termitidis ATCC 33386.</title>
        <authorList>
            <consortium name="US DOE Joint Genome Institute (JGI-PGF)"/>
            <person name="Lucas S."/>
            <person name="Copeland A."/>
            <person name="Lapidus A."/>
            <person name="Glavina del Rio T."/>
            <person name="Dalin E."/>
            <person name="Tice H."/>
            <person name="Bruce D."/>
            <person name="Goodwin L."/>
            <person name="Pitluck S."/>
            <person name="Kyrpides N."/>
            <person name="Mavromatis K."/>
            <person name="Ivanova N."/>
            <person name="Mikhailova N."/>
            <person name="Sims D."/>
            <person name="Meincke L."/>
            <person name="Brettin T."/>
            <person name="Detter J.C."/>
            <person name="Han C."/>
            <person name="Larimer F."/>
            <person name="Land M."/>
            <person name="Hauser L."/>
            <person name="Markowitz V."/>
            <person name="Cheng J.F."/>
            <person name="Hugenholtz P."/>
            <person name="Woyke T."/>
            <person name="Wu D."/>
            <person name="Eisen J.A."/>
        </authorList>
    </citation>
    <scope>NUCLEOTIDE SEQUENCE [LARGE SCALE GENOMIC DNA]</scope>
    <source>
        <strain evidence="5">ATCC 33386 / NCTC 11300</strain>
    </source>
</reference>
<dbReference type="SUPFAM" id="SSF53335">
    <property type="entry name" value="S-adenosyl-L-methionine-dependent methyltransferases"/>
    <property type="match status" value="1"/>
</dbReference>
<dbReference type="EMBL" id="CP001739">
    <property type="protein sequence ID" value="ACZ10454.1"/>
    <property type="molecule type" value="Genomic_DNA"/>
</dbReference>
<dbReference type="CDD" id="cd02440">
    <property type="entry name" value="AdoMet_MTases"/>
    <property type="match status" value="1"/>
</dbReference>
<dbReference type="GO" id="GO:0008757">
    <property type="term" value="F:S-adenosylmethionine-dependent methyltransferase activity"/>
    <property type="evidence" value="ECO:0007669"/>
    <property type="project" value="InterPro"/>
</dbReference>
<protein>
    <submittedName>
        <fullName evidence="4">Methyltransferase small</fullName>
    </submittedName>
</protein>
<dbReference type="RefSeq" id="WP_012863036.1">
    <property type="nucleotide sequence ID" value="NC_013517.1"/>
</dbReference>
<dbReference type="GO" id="GO:0032259">
    <property type="term" value="P:methylation"/>
    <property type="evidence" value="ECO:0007669"/>
    <property type="project" value="UniProtKB-KW"/>
</dbReference>
<dbReference type="Pfam" id="PF05175">
    <property type="entry name" value="MTS"/>
    <property type="match status" value="1"/>
</dbReference>
<dbReference type="AlphaFoldDB" id="D1ARG8"/>
<sequence>MNHYYSEKPTSKSDIKEIEFLFLNKSFKFLTDSGVFSKNKIDFGSELMLKTFLKHSSLKEGKFLDIGCGYGPVGIIAKSFVPGLDISLSDVNERALELAEKNIKLNNITEYNIIKSYIFDNIHENFDCILSNPPIRAGKDVIFKIYEESWKHLNTNGVFYCVLQTKHGAKSTFKKLEEIFGNCKTLDIDAGYRILFSQKNT</sequence>
<proteinExistence type="predicted"/>
<evidence type="ECO:0000259" key="3">
    <source>
        <dbReference type="Pfam" id="PF05175"/>
    </source>
</evidence>
<dbReference type="KEGG" id="str:Sterm_3620"/>
<dbReference type="STRING" id="526218.Sterm_3620"/>
<reference evidence="4 5" key="2">
    <citation type="journal article" date="2010" name="Stand. Genomic Sci.">
        <title>Complete genome sequence of Sebaldella termitidis type strain (NCTC 11300).</title>
        <authorList>
            <person name="Harmon-Smith M."/>
            <person name="Celia L."/>
            <person name="Chertkov O."/>
            <person name="Lapidus A."/>
            <person name="Copeland A."/>
            <person name="Glavina Del Rio T."/>
            <person name="Nolan M."/>
            <person name="Lucas S."/>
            <person name="Tice H."/>
            <person name="Cheng J.F."/>
            <person name="Han C."/>
            <person name="Detter J.C."/>
            <person name="Bruce D."/>
            <person name="Goodwin L."/>
            <person name="Pitluck S."/>
            <person name="Pati A."/>
            <person name="Liolios K."/>
            <person name="Ivanova N."/>
            <person name="Mavromatis K."/>
            <person name="Mikhailova N."/>
            <person name="Chen A."/>
            <person name="Palaniappan K."/>
            <person name="Land M."/>
            <person name="Hauser L."/>
            <person name="Chang Y.J."/>
            <person name="Jeffries C.D."/>
            <person name="Brettin T."/>
            <person name="Goker M."/>
            <person name="Beck B."/>
            <person name="Bristow J."/>
            <person name="Eisen J.A."/>
            <person name="Markowitz V."/>
            <person name="Hugenholtz P."/>
            <person name="Kyrpides N.C."/>
            <person name="Klenk H.P."/>
            <person name="Chen F."/>
        </authorList>
    </citation>
    <scope>NUCLEOTIDE SEQUENCE [LARGE SCALE GENOMIC DNA]</scope>
    <source>
        <strain evidence="5">ATCC 33386 / NCTC 11300</strain>
    </source>
</reference>
<evidence type="ECO:0000313" key="5">
    <source>
        <dbReference type="Proteomes" id="UP000000845"/>
    </source>
</evidence>
<dbReference type="Proteomes" id="UP000000845">
    <property type="component" value="Chromosome"/>
</dbReference>
<gene>
    <name evidence="4" type="ordered locus">Sterm_3620</name>
</gene>
<dbReference type="InterPro" id="IPR046977">
    <property type="entry name" value="RsmC/RlmG"/>
</dbReference>
<name>D1ARG8_SEBTE</name>
<evidence type="ECO:0000256" key="1">
    <source>
        <dbReference type="ARBA" id="ARBA00022603"/>
    </source>
</evidence>
<keyword evidence="5" id="KW-1185">Reference proteome</keyword>
<dbReference type="Gene3D" id="3.40.50.150">
    <property type="entry name" value="Vaccinia Virus protein VP39"/>
    <property type="match status" value="1"/>
</dbReference>
<dbReference type="PANTHER" id="PTHR47816">
    <property type="entry name" value="RIBOSOMAL RNA SMALL SUBUNIT METHYLTRANSFERASE C"/>
    <property type="match status" value="1"/>
</dbReference>
<feature type="domain" description="Methyltransferase small" evidence="3">
    <location>
        <begin position="27"/>
        <end position="195"/>
    </location>
</feature>